<dbReference type="Proteomes" id="UP000294823">
    <property type="component" value="Unassembled WGS sequence"/>
</dbReference>
<evidence type="ECO:0000313" key="2">
    <source>
        <dbReference type="EMBL" id="TDA95198.1"/>
    </source>
</evidence>
<organism evidence="2 3">
    <name type="scientific">Halomonas marinisediminis</name>
    <dbReference type="NCBI Taxonomy" id="2546095"/>
    <lineage>
        <taxon>Bacteria</taxon>
        <taxon>Pseudomonadati</taxon>
        <taxon>Pseudomonadota</taxon>
        <taxon>Gammaproteobacteria</taxon>
        <taxon>Oceanospirillales</taxon>
        <taxon>Halomonadaceae</taxon>
        <taxon>Halomonas</taxon>
    </lineage>
</organism>
<evidence type="ECO:0000259" key="1">
    <source>
        <dbReference type="Pfam" id="PF13701"/>
    </source>
</evidence>
<dbReference type="InterPro" id="IPR047960">
    <property type="entry name" value="Transpos_IS1380"/>
</dbReference>
<comment type="caution">
    <text evidence="2">The sequence shown here is derived from an EMBL/GenBank/DDBJ whole genome shotgun (WGS) entry which is preliminary data.</text>
</comment>
<protein>
    <submittedName>
        <fullName evidence="2">IS1380 family transposase</fullName>
    </submittedName>
</protein>
<dbReference type="EMBL" id="SLTR01000039">
    <property type="protein sequence ID" value="TDA95198.1"/>
    <property type="molecule type" value="Genomic_DNA"/>
</dbReference>
<dbReference type="Pfam" id="PF13701">
    <property type="entry name" value="DDE_Tnp_1_4"/>
    <property type="match status" value="1"/>
</dbReference>
<dbReference type="InterPro" id="IPR025668">
    <property type="entry name" value="Tnp_DDE_dom"/>
</dbReference>
<feature type="domain" description="Transposase DDE" evidence="1">
    <location>
        <begin position="10"/>
        <end position="427"/>
    </location>
</feature>
<dbReference type="RefSeq" id="WP_132045554.1">
    <property type="nucleotide sequence ID" value="NZ_SLTR01000039.1"/>
</dbReference>
<keyword evidence="3" id="KW-1185">Reference proteome</keyword>
<gene>
    <name evidence="2" type="ORF">E0702_15755</name>
</gene>
<proteinExistence type="predicted"/>
<accession>A0ABY2D5Z6</accession>
<name>A0ABY2D5Z6_9GAMM</name>
<dbReference type="NCBIfam" id="NF033539">
    <property type="entry name" value="transpos_IS1380"/>
    <property type="match status" value="1"/>
</dbReference>
<sequence>MSKVTPQPVSVDIDFTDAQLTGQGGLAFLAQLARETGLLEQIAQRIRLKQRRRGASDAEMLWSLIASLASGNGALSDIDALRQDPATAQLLGLGTVPSGRRLGEYLTRMGEAQLDALQTIAHHVARQVAPTILDHQVETLGYVPVFVDGTAIEVDGRLFEGAGKGYDGTRQYWLHGVFVGGLWASGRLHPGGVDVAVGWREQLAHDIAPLLGDRHPIWLHADNAYYRGDLIRFCREQGWDYSISVTNDGYRRPILESLEGLPESAWTDIGGGETATLTYHRPGRWPAEQAYVVVRRWKEGRQKALFPVDTIILVSRDDLPLAELVARHRGKQGQENAFKGPLIDMDLHHPPCRCFRANQAFYLCGQLAQMLLRGMQYGVLPNDARRHGLRPLIRYAIRAVARLVHTGRRWRLDFAKNAFRLDWLLHASLQLE</sequence>
<reference evidence="2 3" key="1">
    <citation type="submission" date="2019-03" db="EMBL/GenBank/DDBJ databases">
        <title>Halomonas marinisediminis sp. nov., a moderately halophilic bacterium isolated from the Bohai Gulf.</title>
        <authorList>
            <person name="Ji X."/>
        </authorList>
    </citation>
    <scope>NUCLEOTIDE SEQUENCE [LARGE SCALE GENOMIC DNA]</scope>
    <source>
        <strain evidence="2 3">204</strain>
    </source>
</reference>
<evidence type="ECO:0000313" key="3">
    <source>
        <dbReference type="Proteomes" id="UP000294823"/>
    </source>
</evidence>